<dbReference type="EMBL" id="KZ825075">
    <property type="protein sequence ID" value="RAH53812.1"/>
    <property type="molecule type" value="Genomic_DNA"/>
</dbReference>
<accession>A0A8G1VJ08</accession>
<dbReference type="AlphaFoldDB" id="A0A8G1VJ08"/>
<proteinExistence type="predicted"/>
<dbReference type="GeneID" id="37157556"/>
<sequence length="183" mass="21224">MPSPQFGTDQSIFCCLHPSNFLSIQNVLHRASLIRSWKALISTSDNARPTALDATKEIIAEYENVPLMSKPGRPIEQPINVIEAEKRFGISFFKDFSYILFWNGQYHMVLEARFQDDPEKLYFVSCPKSVRNSDLSKEDQELLKLKLQGVKGRISEPDWDRLKQRYGILKGDWLVKDKEEEEI</sequence>
<gene>
    <name evidence="1" type="ORF">BO85DRAFT_152100</name>
</gene>
<evidence type="ECO:0000313" key="1">
    <source>
        <dbReference type="EMBL" id="RAH53812.1"/>
    </source>
</evidence>
<dbReference type="RefSeq" id="XP_025511734.1">
    <property type="nucleotide sequence ID" value="XM_025654154.1"/>
</dbReference>
<protein>
    <submittedName>
        <fullName evidence="1">Uncharacterized protein</fullName>
    </submittedName>
</protein>
<name>A0A8G1VJ08_9EURO</name>
<dbReference type="Proteomes" id="UP000249526">
    <property type="component" value="Unassembled WGS sequence"/>
</dbReference>
<organism evidence="1 2">
    <name type="scientific">Aspergillus piperis CBS 112811</name>
    <dbReference type="NCBI Taxonomy" id="1448313"/>
    <lineage>
        <taxon>Eukaryota</taxon>
        <taxon>Fungi</taxon>
        <taxon>Dikarya</taxon>
        <taxon>Ascomycota</taxon>
        <taxon>Pezizomycotina</taxon>
        <taxon>Eurotiomycetes</taxon>
        <taxon>Eurotiomycetidae</taxon>
        <taxon>Eurotiales</taxon>
        <taxon>Aspergillaceae</taxon>
        <taxon>Aspergillus</taxon>
        <taxon>Aspergillus subgen. Circumdati</taxon>
    </lineage>
</organism>
<reference evidence="1 2" key="1">
    <citation type="submission" date="2018-02" db="EMBL/GenBank/DDBJ databases">
        <title>The genomes of Aspergillus section Nigri reveals drivers in fungal speciation.</title>
        <authorList>
            <consortium name="DOE Joint Genome Institute"/>
            <person name="Vesth T.C."/>
            <person name="Nybo J."/>
            <person name="Theobald S."/>
            <person name="Brandl J."/>
            <person name="Frisvad J.C."/>
            <person name="Nielsen K.F."/>
            <person name="Lyhne E.K."/>
            <person name="Kogle M.E."/>
            <person name="Kuo A."/>
            <person name="Riley R."/>
            <person name="Clum A."/>
            <person name="Nolan M."/>
            <person name="Lipzen A."/>
            <person name="Salamov A."/>
            <person name="Henrissat B."/>
            <person name="Wiebenga A."/>
            <person name="De vries R.P."/>
            <person name="Grigoriev I.V."/>
            <person name="Mortensen U.H."/>
            <person name="Andersen M.R."/>
            <person name="Baker S.E."/>
        </authorList>
    </citation>
    <scope>NUCLEOTIDE SEQUENCE [LARGE SCALE GENOMIC DNA]</scope>
    <source>
        <strain evidence="1 2">CBS 112811</strain>
    </source>
</reference>
<keyword evidence="2" id="KW-1185">Reference proteome</keyword>
<evidence type="ECO:0000313" key="2">
    <source>
        <dbReference type="Proteomes" id="UP000249526"/>
    </source>
</evidence>